<evidence type="ECO:0000256" key="1">
    <source>
        <dbReference type="SAM" id="MobiDB-lite"/>
    </source>
</evidence>
<protein>
    <submittedName>
        <fullName evidence="3">Uncharacterized protein DUF397</fullName>
    </submittedName>
</protein>
<evidence type="ECO:0000313" key="4">
    <source>
        <dbReference type="Proteomes" id="UP000295680"/>
    </source>
</evidence>
<dbReference type="Pfam" id="PF04149">
    <property type="entry name" value="DUF397"/>
    <property type="match status" value="1"/>
</dbReference>
<organism evidence="3 4">
    <name type="scientific">Actinocrispum wychmicini</name>
    <dbReference type="NCBI Taxonomy" id="1213861"/>
    <lineage>
        <taxon>Bacteria</taxon>
        <taxon>Bacillati</taxon>
        <taxon>Actinomycetota</taxon>
        <taxon>Actinomycetes</taxon>
        <taxon>Pseudonocardiales</taxon>
        <taxon>Pseudonocardiaceae</taxon>
        <taxon>Actinocrispum</taxon>
    </lineage>
</organism>
<feature type="region of interest" description="Disordered" evidence="1">
    <location>
        <begin position="35"/>
        <end position="66"/>
    </location>
</feature>
<dbReference type="EMBL" id="SLWS01000001">
    <property type="protein sequence ID" value="TCO64252.1"/>
    <property type="molecule type" value="Genomic_DNA"/>
</dbReference>
<evidence type="ECO:0000313" key="3">
    <source>
        <dbReference type="EMBL" id="TCO64252.1"/>
    </source>
</evidence>
<gene>
    <name evidence="3" type="ORF">EV192_10116</name>
</gene>
<keyword evidence="4" id="KW-1185">Reference proteome</keyword>
<feature type="domain" description="DUF397" evidence="2">
    <location>
        <begin position="8"/>
        <end position="60"/>
    </location>
</feature>
<sequence>MVNHSEPGWRKSRACASSGGSDCVEVLVTPLAERLRDSKNPSHQLRLPRGSISALGRSVKTDDDPV</sequence>
<feature type="region of interest" description="Disordered" evidence="1">
    <location>
        <begin position="1"/>
        <end position="21"/>
    </location>
</feature>
<dbReference type="InterPro" id="IPR007278">
    <property type="entry name" value="DUF397"/>
</dbReference>
<reference evidence="3 4" key="1">
    <citation type="submission" date="2019-03" db="EMBL/GenBank/DDBJ databases">
        <title>Genomic Encyclopedia of Type Strains, Phase IV (KMG-IV): sequencing the most valuable type-strain genomes for metagenomic binning, comparative biology and taxonomic classification.</title>
        <authorList>
            <person name="Goeker M."/>
        </authorList>
    </citation>
    <scope>NUCLEOTIDE SEQUENCE [LARGE SCALE GENOMIC DNA]</scope>
    <source>
        <strain evidence="3 4">DSM 45934</strain>
    </source>
</reference>
<comment type="caution">
    <text evidence="3">The sequence shown here is derived from an EMBL/GenBank/DDBJ whole genome shotgun (WGS) entry which is preliminary data.</text>
</comment>
<proteinExistence type="predicted"/>
<evidence type="ECO:0000259" key="2">
    <source>
        <dbReference type="Pfam" id="PF04149"/>
    </source>
</evidence>
<name>A0A4R2JYE2_9PSEU</name>
<dbReference type="Proteomes" id="UP000295680">
    <property type="component" value="Unassembled WGS sequence"/>
</dbReference>
<dbReference type="OrthoDB" id="4562195at2"/>
<accession>A0A4R2JYE2</accession>
<dbReference type="AlphaFoldDB" id="A0A4R2JYE2"/>